<dbReference type="Proteomes" id="UP001228905">
    <property type="component" value="Unassembled WGS sequence"/>
</dbReference>
<proteinExistence type="predicted"/>
<comment type="caution">
    <text evidence="3">The sequence shown here is derived from an EMBL/GenBank/DDBJ whole genome shotgun (WGS) entry which is preliminary data.</text>
</comment>
<dbReference type="RefSeq" id="WP_307348487.1">
    <property type="nucleotide sequence ID" value="NZ_JAUSVS010000002.1"/>
</dbReference>
<feature type="domain" description="DUF4424" evidence="2">
    <location>
        <begin position="24"/>
        <end position="331"/>
    </location>
</feature>
<gene>
    <name evidence="3" type="ORF">QO010_001863</name>
</gene>
<keyword evidence="4" id="KW-1185">Reference proteome</keyword>
<keyword evidence="1" id="KW-0732">Signal</keyword>
<accession>A0ABU0IQ03</accession>
<evidence type="ECO:0000259" key="2">
    <source>
        <dbReference type="Pfam" id="PF14415"/>
    </source>
</evidence>
<name>A0ABU0IQ03_9CAUL</name>
<feature type="chain" id="PRO_5045055733" description="DUF4424 domain-containing protein" evidence="1">
    <location>
        <begin position="25"/>
        <end position="340"/>
    </location>
</feature>
<evidence type="ECO:0000313" key="3">
    <source>
        <dbReference type="EMBL" id="MDQ0464092.1"/>
    </source>
</evidence>
<dbReference type="Pfam" id="PF14415">
    <property type="entry name" value="DUF4424"/>
    <property type="match status" value="1"/>
</dbReference>
<organism evidence="3 4">
    <name type="scientific">Caulobacter ginsengisoli</name>
    <dbReference type="NCBI Taxonomy" id="400775"/>
    <lineage>
        <taxon>Bacteria</taxon>
        <taxon>Pseudomonadati</taxon>
        <taxon>Pseudomonadota</taxon>
        <taxon>Alphaproteobacteria</taxon>
        <taxon>Caulobacterales</taxon>
        <taxon>Caulobacteraceae</taxon>
        <taxon>Caulobacter</taxon>
    </lineage>
</organism>
<dbReference type="EMBL" id="JAUSVS010000002">
    <property type="protein sequence ID" value="MDQ0464092.1"/>
    <property type="molecule type" value="Genomic_DNA"/>
</dbReference>
<protein>
    <recommendedName>
        <fullName evidence="2">DUF4424 domain-containing protein</fullName>
    </recommendedName>
</protein>
<sequence>MRISKAISLGAAVGLLLLGPTARANDSTAELAAGGLVLKTSASIQMKSEDLFISTEEVRVAYRFVNTSSRDVTTMVAFPMPDLEINGVDDMIAIPTEDPQNILGFTVTVDGKPVATRVEQKAFSKGVDRSAYLTALGIPLAAQTKAADDAIDALPQAKKDELVRMGLAAIDEFDAGKGWEKHWRASWTVRTTFYWAQTFPAGKEIAVLHRYKPSVGASAGSMMGSVYSKGTPELAQYKRRYCMDQSLLSRIDQMARAAGNDGSPFWEQRIGYVLKTGGNWAGPIGDFHLTIDKGAAANLISLCVNGIVKTGPTRFEVRKSNFTPDRDLDILILLPIPAAE</sequence>
<feature type="signal peptide" evidence="1">
    <location>
        <begin position="1"/>
        <end position="24"/>
    </location>
</feature>
<evidence type="ECO:0000313" key="4">
    <source>
        <dbReference type="Proteomes" id="UP001228905"/>
    </source>
</evidence>
<evidence type="ECO:0000256" key="1">
    <source>
        <dbReference type="SAM" id="SignalP"/>
    </source>
</evidence>
<reference evidence="3 4" key="1">
    <citation type="submission" date="2023-07" db="EMBL/GenBank/DDBJ databases">
        <title>Genomic Encyclopedia of Type Strains, Phase IV (KMG-IV): sequencing the most valuable type-strain genomes for metagenomic binning, comparative biology and taxonomic classification.</title>
        <authorList>
            <person name="Goeker M."/>
        </authorList>
    </citation>
    <scope>NUCLEOTIDE SEQUENCE [LARGE SCALE GENOMIC DNA]</scope>
    <source>
        <strain evidence="3 4">DSM 18695</strain>
    </source>
</reference>
<dbReference type="InterPro" id="IPR025538">
    <property type="entry name" value="DUF4424"/>
</dbReference>
<dbReference type="Gene3D" id="2.60.40.3680">
    <property type="match status" value="2"/>
</dbReference>